<keyword evidence="3" id="KW-1003">Cell membrane</keyword>
<evidence type="ECO:0000313" key="22">
    <source>
        <dbReference type="EMBL" id="PWA54228.1"/>
    </source>
</evidence>
<dbReference type="STRING" id="35608.A0A2U1LYZ4"/>
<dbReference type="GO" id="GO:0004674">
    <property type="term" value="F:protein serine/threonine kinase activity"/>
    <property type="evidence" value="ECO:0007669"/>
    <property type="project" value="UniProtKB-KW"/>
</dbReference>
<evidence type="ECO:0000256" key="17">
    <source>
        <dbReference type="ARBA" id="ARBA00023180"/>
    </source>
</evidence>
<keyword evidence="17" id="KW-0325">Glycoprotein</keyword>
<evidence type="ECO:0000256" key="13">
    <source>
        <dbReference type="ARBA" id="ARBA00022840"/>
    </source>
</evidence>
<dbReference type="InterPro" id="IPR000719">
    <property type="entry name" value="Prot_kinase_dom"/>
</dbReference>
<feature type="domain" description="Protein kinase" evidence="21">
    <location>
        <begin position="83"/>
        <end position="384"/>
    </location>
</feature>
<dbReference type="EMBL" id="PKPP01007143">
    <property type="protein sequence ID" value="PWA54228.1"/>
    <property type="molecule type" value="Genomic_DNA"/>
</dbReference>
<dbReference type="PANTHER" id="PTHR48055:SF55">
    <property type="entry name" value="PROTEIN KINASE DOMAIN-CONTAINING PROTEIN"/>
    <property type="match status" value="1"/>
</dbReference>
<feature type="region of interest" description="Disordered" evidence="20">
    <location>
        <begin position="1"/>
        <end position="94"/>
    </location>
</feature>
<evidence type="ECO:0000256" key="19">
    <source>
        <dbReference type="ARBA" id="ARBA00048679"/>
    </source>
</evidence>
<reference evidence="22 23" key="1">
    <citation type="journal article" date="2018" name="Mol. Plant">
        <title>The genome of Artemisia annua provides insight into the evolution of Asteraceae family and artemisinin biosynthesis.</title>
        <authorList>
            <person name="Shen Q."/>
            <person name="Zhang L."/>
            <person name="Liao Z."/>
            <person name="Wang S."/>
            <person name="Yan T."/>
            <person name="Shi P."/>
            <person name="Liu M."/>
            <person name="Fu X."/>
            <person name="Pan Q."/>
            <person name="Wang Y."/>
            <person name="Lv Z."/>
            <person name="Lu X."/>
            <person name="Zhang F."/>
            <person name="Jiang W."/>
            <person name="Ma Y."/>
            <person name="Chen M."/>
            <person name="Hao X."/>
            <person name="Li L."/>
            <person name="Tang Y."/>
            <person name="Lv G."/>
            <person name="Zhou Y."/>
            <person name="Sun X."/>
            <person name="Brodelius P.E."/>
            <person name="Rose J.K.C."/>
            <person name="Tang K."/>
        </authorList>
    </citation>
    <scope>NUCLEOTIDE SEQUENCE [LARGE SCALE GENOMIC DNA]</scope>
    <source>
        <strain evidence="23">cv. Huhao1</strain>
        <tissue evidence="22">Leaf</tissue>
    </source>
</reference>
<dbReference type="PROSITE" id="PS50011">
    <property type="entry name" value="PROTEIN_KINASE_DOM"/>
    <property type="match status" value="1"/>
</dbReference>
<evidence type="ECO:0000256" key="15">
    <source>
        <dbReference type="ARBA" id="ARBA00023136"/>
    </source>
</evidence>
<evidence type="ECO:0000256" key="6">
    <source>
        <dbReference type="ARBA" id="ARBA00022614"/>
    </source>
</evidence>
<evidence type="ECO:0000256" key="4">
    <source>
        <dbReference type="ARBA" id="ARBA00022527"/>
    </source>
</evidence>
<dbReference type="InterPro" id="IPR011009">
    <property type="entry name" value="Kinase-like_dom_sf"/>
</dbReference>
<keyword evidence="7" id="KW-0808">Transferase</keyword>
<keyword evidence="14" id="KW-1133">Transmembrane helix</keyword>
<evidence type="ECO:0000256" key="7">
    <source>
        <dbReference type="ARBA" id="ARBA00022679"/>
    </source>
</evidence>
<evidence type="ECO:0000256" key="2">
    <source>
        <dbReference type="ARBA" id="ARBA00012513"/>
    </source>
</evidence>
<sequence length="384" mass="42564">MVNEEGFIEASRKKGKGKHLANQQVDGLRLKKAKVQYYYRPTSKPNNGGASTSKPNVDPNAGSPMVNVGSPSYSDPTTGPTSSTAPSQDGQGKNNNLVNVINLVDLKNTFDVLTEQDSVLEPVIGTTYIGLKLHNMQHLRIWMNQFSGPLPPSISNWSDLIMLDLSYNKFPGKIGFSFITTCQSTNFQRNELSLPNGNLEKWLHPCPETKICDTNSQKLNFFQRIVIAIDVAQAVHYLHQGCEKPIVHCDLKPTNILLDEDMVAHVGDFGIAKFFPLEPLNTNQSSLVGFRGTIGYAAPEYGLGSEISRDGDVYSFDIMLLEIMTRKRPTDSMFQGLNLHSYVKTALAHDVIAIVEPTLLDSNKDEEIDEERSCKVNEERTGAE</sequence>
<evidence type="ECO:0000259" key="21">
    <source>
        <dbReference type="PROSITE" id="PS50011"/>
    </source>
</evidence>
<comment type="catalytic activity">
    <reaction evidence="19">
        <text>L-seryl-[protein] + ATP = O-phospho-L-seryl-[protein] + ADP + H(+)</text>
        <dbReference type="Rhea" id="RHEA:17989"/>
        <dbReference type="Rhea" id="RHEA-COMP:9863"/>
        <dbReference type="Rhea" id="RHEA-COMP:11604"/>
        <dbReference type="ChEBI" id="CHEBI:15378"/>
        <dbReference type="ChEBI" id="CHEBI:29999"/>
        <dbReference type="ChEBI" id="CHEBI:30616"/>
        <dbReference type="ChEBI" id="CHEBI:83421"/>
        <dbReference type="ChEBI" id="CHEBI:456216"/>
        <dbReference type="EC" id="2.7.11.1"/>
    </reaction>
</comment>
<feature type="compositionally biased region" description="Low complexity" evidence="20">
    <location>
        <begin position="70"/>
        <end position="87"/>
    </location>
</feature>
<comment type="caution">
    <text evidence="22">The sequence shown here is derived from an EMBL/GenBank/DDBJ whole genome shotgun (WGS) entry which is preliminary data.</text>
</comment>
<comment type="catalytic activity">
    <reaction evidence="18">
        <text>L-threonyl-[protein] + ATP = O-phospho-L-threonyl-[protein] + ADP + H(+)</text>
        <dbReference type="Rhea" id="RHEA:46608"/>
        <dbReference type="Rhea" id="RHEA-COMP:11060"/>
        <dbReference type="Rhea" id="RHEA-COMP:11605"/>
        <dbReference type="ChEBI" id="CHEBI:15378"/>
        <dbReference type="ChEBI" id="CHEBI:30013"/>
        <dbReference type="ChEBI" id="CHEBI:30616"/>
        <dbReference type="ChEBI" id="CHEBI:61977"/>
        <dbReference type="ChEBI" id="CHEBI:456216"/>
        <dbReference type="EC" id="2.7.11.1"/>
    </reaction>
</comment>
<gene>
    <name evidence="22" type="ORF">CTI12_AA437640</name>
</gene>
<evidence type="ECO:0000256" key="5">
    <source>
        <dbReference type="ARBA" id="ARBA00022553"/>
    </source>
</evidence>
<dbReference type="InterPro" id="IPR008271">
    <property type="entry name" value="Ser/Thr_kinase_AS"/>
</dbReference>
<dbReference type="PANTHER" id="PTHR48055">
    <property type="entry name" value="LEUCINE-RICH REPEAT RECEPTOR PROTEIN KINASE EMS1"/>
    <property type="match status" value="1"/>
</dbReference>
<keyword evidence="23" id="KW-1185">Reference proteome</keyword>
<dbReference type="GO" id="GO:0005524">
    <property type="term" value="F:ATP binding"/>
    <property type="evidence" value="ECO:0007669"/>
    <property type="project" value="UniProtKB-KW"/>
</dbReference>
<dbReference type="Proteomes" id="UP000245207">
    <property type="component" value="Unassembled WGS sequence"/>
</dbReference>
<keyword evidence="10" id="KW-0677">Repeat</keyword>
<dbReference type="InterPro" id="IPR032675">
    <property type="entry name" value="LRR_dom_sf"/>
</dbReference>
<accession>A0A2U1LYZ4</accession>
<dbReference type="OrthoDB" id="1103805at2759"/>
<keyword evidence="4" id="KW-0723">Serine/threonine-protein kinase</keyword>
<dbReference type="SMART" id="SM00220">
    <property type="entry name" value="S_TKc"/>
    <property type="match status" value="1"/>
</dbReference>
<dbReference type="SUPFAM" id="SSF52058">
    <property type="entry name" value="L domain-like"/>
    <property type="match status" value="1"/>
</dbReference>
<dbReference type="FunFam" id="1.10.510.10:FF:000358">
    <property type="entry name" value="Putative leucine-rich repeat receptor-like serine/threonine-protein kinase"/>
    <property type="match status" value="1"/>
</dbReference>
<evidence type="ECO:0000256" key="14">
    <source>
        <dbReference type="ARBA" id="ARBA00022989"/>
    </source>
</evidence>
<dbReference type="GO" id="GO:0005886">
    <property type="term" value="C:plasma membrane"/>
    <property type="evidence" value="ECO:0007669"/>
    <property type="project" value="UniProtKB-SubCell"/>
</dbReference>
<keyword evidence="9" id="KW-0732">Signal</keyword>
<keyword evidence="12 22" id="KW-0418">Kinase</keyword>
<evidence type="ECO:0000256" key="18">
    <source>
        <dbReference type="ARBA" id="ARBA00047899"/>
    </source>
</evidence>
<evidence type="ECO:0000256" key="16">
    <source>
        <dbReference type="ARBA" id="ARBA00023170"/>
    </source>
</evidence>
<keyword evidence="15" id="KW-0472">Membrane</keyword>
<comment type="subcellular location">
    <subcellularLocation>
        <location evidence="1">Cell membrane</location>
        <topology evidence="1">Single-pass membrane protein</topology>
    </subcellularLocation>
</comment>
<keyword evidence="16 22" id="KW-0675">Receptor</keyword>
<keyword evidence="8" id="KW-0812">Transmembrane</keyword>
<evidence type="ECO:0000313" key="23">
    <source>
        <dbReference type="Proteomes" id="UP000245207"/>
    </source>
</evidence>
<evidence type="ECO:0000256" key="10">
    <source>
        <dbReference type="ARBA" id="ARBA00022737"/>
    </source>
</evidence>
<evidence type="ECO:0000256" key="9">
    <source>
        <dbReference type="ARBA" id="ARBA00022729"/>
    </source>
</evidence>
<feature type="compositionally biased region" description="Polar residues" evidence="20">
    <location>
        <begin position="43"/>
        <end position="55"/>
    </location>
</feature>
<organism evidence="22 23">
    <name type="scientific">Artemisia annua</name>
    <name type="common">Sweet wormwood</name>
    <dbReference type="NCBI Taxonomy" id="35608"/>
    <lineage>
        <taxon>Eukaryota</taxon>
        <taxon>Viridiplantae</taxon>
        <taxon>Streptophyta</taxon>
        <taxon>Embryophyta</taxon>
        <taxon>Tracheophyta</taxon>
        <taxon>Spermatophyta</taxon>
        <taxon>Magnoliopsida</taxon>
        <taxon>eudicotyledons</taxon>
        <taxon>Gunneridae</taxon>
        <taxon>Pentapetalae</taxon>
        <taxon>asterids</taxon>
        <taxon>campanulids</taxon>
        <taxon>Asterales</taxon>
        <taxon>Asteraceae</taxon>
        <taxon>Asteroideae</taxon>
        <taxon>Anthemideae</taxon>
        <taxon>Artemisiinae</taxon>
        <taxon>Artemisia</taxon>
    </lineage>
</organism>
<evidence type="ECO:0000256" key="3">
    <source>
        <dbReference type="ARBA" id="ARBA00022475"/>
    </source>
</evidence>
<feature type="region of interest" description="Disordered" evidence="20">
    <location>
        <begin position="365"/>
        <end position="384"/>
    </location>
</feature>
<dbReference type="AlphaFoldDB" id="A0A2U1LYZ4"/>
<name>A0A2U1LYZ4_ARTAN</name>
<protein>
    <recommendedName>
        <fullName evidence="2">non-specific serine/threonine protein kinase</fullName>
        <ecNumber evidence="2">2.7.11.1</ecNumber>
    </recommendedName>
</protein>
<dbReference type="Gene3D" id="1.10.510.10">
    <property type="entry name" value="Transferase(Phosphotransferase) domain 1"/>
    <property type="match status" value="1"/>
</dbReference>
<dbReference type="Gene3D" id="3.80.10.10">
    <property type="entry name" value="Ribonuclease Inhibitor"/>
    <property type="match status" value="1"/>
</dbReference>
<dbReference type="InterPro" id="IPR051564">
    <property type="entry name" value="LRR_receptor-like_kinase"/>
</dbReference>
<feature type="compositionally biased region" description="Basic and acidic residues" evidence="20">
    <location>
        <begin position="371"/>
        <end position="384"/>
    </location>
</feature>
<dbReference type="Pfam" id="PF00069">
    <property type="entry name" value="Pkinase"/>
    <property type="match status" value="1"/>
</dbReference>
<keyword evidence="11" id="KW-0547">Nucleotide-binding</keyword>
<evidence type="ECO:0000256" key="1">
    <source>
        <dbReference type="ARBA" id="ARBA00004162"/>
    </source>
</evidence>
<keyword evidence="13" id="KW-0067">ATP-binding</keyword>
<evidence type="ECO:0000256" key="8">
    <source>
        <dbReference type="ARBA" id="ARBA00022692"/>
    </source>
</evidence>
<keyword evidence="6" id="KW-0433">Leucine-rich repeat</keyword>
<keyword evidence="5" id="KW-0597">Phosphoprotein</keyword>
<proteinExistence type="predicted"/>
<evidence type="ECO:0000256" key="11">
    <source>
        <dbReference type="ARBA" id="ARBA00022741"/>
    </source>
</evidence>
<dbReference type="PROSITE" id="PS00108">
    <property type="entry name" value="PROTEIN_KINASE_ST"/>
    <property type="match status" value="1"/>
</dbReference>
<dbReference type="SUPFAM" id="SSF56112">
    <property type="entry name" value="Protein kinase-like (PK-like)"/>
    <property type="match status" value="1"/>
</dbReference>
<dbReference type="EC" id="2.7.11.1" evidence="2"/>
<evidence type="ECO:0000256" key="12">
    <source>
        <dbReference type="ARBA" id="ARBA00022777"/>
    </source>
</evidence>
<evidence type="ECO:0000256" key="20">
    <source>
        <dbReference type="SAM" id="MobiDB-lite"/>
    </source>
</evidence>